<dbReference type="Pfam" id="PF04654">
    <property type="entry name" value="DUF599"/>
    <property type="match status" value="1"/>
</dbReference>
<proteinExistence type="predicted"/>
<sequence>MKEFTTAISGSDWAGLCWFLVAWVGYGWFSERSRWARGGLMGVTHRYRLEWARQLVQREMRMTDAALVGNLMQSVSFYASTTIYIIAGLLAVLGALDQVIRFAADLPFARETSRAVSEVKLLLLLTVFVVAYFKFTWSLRQFNLLSILIGASPYIRRGEDAEATVNRLATVNWLAGDEFNRGIRAYYFGIAAVTWFIQPWLFIAVTTIVVVVLYRRDFSSPVLASLVQTRAGG</sequence>
<evidence type="ECO:0000313" key="2">
    <source>
        <dbReference type="EMBL" id="NMG17494.1"/>
    </source>
</evidence>
<dbReference type="Proteomes" id="UP000633943">
    <property type="component" value="Unassembled WGS sequence"/>
</dbReference>
<keyword evidence="1" id="KW-1133">Transmembrane helix</keyword>
<feature type="transmembrane region" description="Helical" evidence="1">
    <location>
        <begin position="186"/>
        <end position="214"/>
    </location>
</feature>
<feature type="transmembrane region" description="Helical" evidence="1">
    <location>
        <begin position="121"/>
        <end position="139"/>
    </location>
</feature>
<comment type="caution">
    <text evidence="2">The sequence shown here is derived from an EMBL/GenBank/DDBJ whole genome shotgun (WGS) entry which is preliminary data.</text>
</comment>
<gene>
    <name evidence="2" type="ORF">GPA24_18515</name>
</gene>
<feature type="transmembrane region" description="Helical" evidence="1">
    <location>
        <begin position="77"/>
        <end position="100"/>
    </location>
</feature>
<dbReference type="PANTHER" id="PTHR31881">
    <property type="match status" value="1"/>
</dbReference>
<name>A0ABX1NZM1_9RHOO</name>
<evidence type="ECO:0000256" key="1">
    <source>
        <dbReference type="SAM" id="Phobius"/>
    </source>
</evidence>
<protein>
    <submittedName>
        <fullName evidence="2">DUF599 family protein</fullName>
    </submittedName>
</protein>
<keyword evidence="3" id="KW-1185">Reference proteome</keyword>
<dbReference type="InterPro" id="IPR006747">
    <property type="entry name" value="DUF599"/>
</dbReference>
<dbReference type="EMBL" id="WTVP01000081">
    <property type="protein sequence ID" value="NMG17494.1"/>
    <property type="molecule type" value="Genomic_DNA"/>
</dbReference>
<accession>A0ABX1NZM1</accession>
<feature type="transmembrane region" description="Helical" evidence="1">
    <location>
        <begin position="12"/>
        <end position="29"/>
    </location>
</feature>
<reference evidence="2 3" key="1">
    <citation type="submission" date="2019-12" db="EMBL/GenBank/DDBJ databases">
        <title>Comparative genomics gives insights into the taxonomy of the Azoarcus-Aromatoleum group and reveals separate origins of nif in the plant-associated Azoarcus and non-plant-associated Aromatoleum sub-groups.</title>
        <authorList>
            <person name="Lafos M."/>
            <person name="Maluk M."/>
            <person name="Batista M."/>
            <person name="Junghare M."/>
            <person name="Carmona M."/>
            <person name="Faoro H."/>
            <person name="Cruz L.M."/>
            <person name="Battistoni F."/>
            <person name="De Souza E."/>
            <person name="Pedrosa F."/>
            <person name="Chen W.-M."/>
            <person name="Poole P.S."/>
            <person name="Dixon R.A."/>
            <person name="James E.K."/>
        </authorList>
    </citation>
    <scope>NUCLEOTIDE SEQUENCE [LARGE SCALE GENOMIC DNA]</scope>
    <source>
        <strain evidence="2 3">PbN1</strain>
    </source>
</reference>
<dbReference type="RefSeq" id="WP_169204005.1">
    <property type="nucleotide sequence ID" value="NZ_CP059467.1"/>
</dbReference>
<organism evidence="2 3">
    <name type="scientific">Aromatoleum bremense</name>
    <dbReference type="NCBI Taxonomy" id="76115"/>
    <lineage>
        <taxon>Bacteria</taxon>
        <taxon>Pseudomonadati</taxon>
        <taxon>Pseudomonadota</taxon>
        <taxon>Betaproteobacteria</taxon>
        <taxon>Rhodocyclales</taxon>
        <taxon>Rhodocyclaceae</taxon>
        <taxon>Aromatoleum</taxon>
    </lineage>
</organism>
<keyword evidence="1" id="KW-0812">Transmembrane</keyword>
<evidence type="ECO:0000313" key="3">
    <source>
        <dbReference type="Proteomes" id="UP000633943"/>
    </source>
</evidence>
<keyword evidence="1" id="KW-0472">Membrane</keyword>
<dbReference type="PANTHER" id="PTHR31881:SF6">
    <property type="entry name" value="OS09G0494600 PROTEIN"/>
    <property type="match status" value="1"/>
</dbReference>